<dbReference type="InterPro" id="IPR006680">
    <property type="entry name" value="Amidohydro-rel"/>
</dbReference>
<accession>A0A6G1IN53</accession>
<gene>
    <name evidence="5" type="ORF">K458DRAFT_314196</name>
</gene>
<dbReference type="OrthoDB" id="2832284at2759"/>
<sequence>MASTSESESTCTTHIKANAARDSIDLSVLPFLSSALNSIATLSTNRIPSDQLPSFTHATRIDTHTHPIPSWFRTLQPLAAGRETPTWDPLSHLQFMSEHSIMHSILCVSTPQANAFPSDKAKTVALARLLNEYVAELVRVYLERFSWMCVVPLPYVDEAVREMRYAVEELGAAGVGVLTNHEGLYPGEKTFDALWAYLQGRAQEAGADGREVVFIHPTDPVVRLEDGRLVDSKPSPLRSGLGEFYFETARAISSITANRTIIKFPNIHWRISHGAGAFPDISDRFLLGFPKDAEEARRIYASRFWYDSAGPVYPSQIKGLLAHDVPVSQFVFGTDYSYGIGFWDVGDNIRGLSDADFLSPGQKEDVFHRNARQLWEGKIQTM</sequence>
<dbReference type="GO" id="GO:0016787">
    <property type="term" value="F:hydrolase activity"/>
    <property type="evidence" value="ECO:0007669"/>
    <property type="project" value="InterPro"/>
</dbReference>
<dbReference type="Proteomes" id="UP000799291">
    <property type="component" value="Unassembled WGS sequence"/>
</dbReference>
<evidence type="ECO:0000313" key="5">
    <source>
        <dbReference type="EMBL" id="KAF2679423.1"/>
    </source>
</evidence>
<dbReference type="GO" id="GO:0005829">
    <property type="term" value="C:cytosol"/>
    <property type="evidence" value="ECO:0007669"/>
    <property type="project" value="TreeGrafter"/>
</dbReference>
<keyword evidence="1 3" id="KW-0210">Decarboxylase</keyword>
<dbReference type="Pfam" id="PF04909">
    <property type="entry name" value="Amidohydro_2"/>
    <property type="match status" value="1"/>
</dbReference>
<reference evidence="5" key="1">
    <citation type="journal article" date="2020" name="Stud. Mycol.">
        <title>101 Dothideomycetes genomes: a test case for predicting lifestyles and emergence of pathogens.</title>
        <authorList>
            <person name="Haridas S."/>
            <person name="Albert R."/>
            <person name="Binder M."/>
            <person name="Bloem J."/>
            <person name="Labutti K."/>
            <person name="Salamov A."/>
            <person name="Andreopoulos B."/>
            <person name="Baker S."/>
            <person name="Barry K."/>
            <person name="Bills G."/>
            <person name="Bluhm B."/>
            <person name="Cannon C."/>
            <person name="Castanera R."/>
            <person name="Culley D."/>
            <person name="Daum C."/>
            <person name="Ezra D."/>
            <person name="Gonzalez J."/>
            <person name="Henrissat B."/>
            <person name="Kuo A."/>
            <person name="Liang C."/>
            <person name="Lipzen A."/>
            <person name="Lutzoni F."/>
            <person name="Magnuson J."/>
            <person name="Mondo S."/>
            <person name="Nolan M."/>
            <person name="Ohm R."/>
            <person name="Pangilinan J."/>
            <person name="Park H.-J."/>
            <person name="Ramirez L."/>
            <person name="Alfaro M."/>
            <person name="Sun H."/>
            <person name="Tritt A."/>
            <person name="Yoshinaga Y."/>
            <person name="Zwiers L.-H."/>
            <person name="Turgeon B."/>
            <person name="Goodwin S."/>
            <person name="Spatafora J."/>
            <person name="Crous P."/>
            <person name="Grigoriev I."/>
        </authorList>
    </citation>
    <scope>NUCLEOTIDE SEQUENCE</scope>
    <source>
        <strain evidence="5">CBS 122367</strain>
    </source>
</reference>
<dbReference type="AlphaFoldDB" id="A0A6G1IN53"/>
<keyword evidence="6" id="KW-1185">Reference proteome</keyword>
<organism evidence="5 6">
    <name type="scientific">Lentithecium fluviatile CBS 122367</name>
    <dbReference type="NCBI Taxonomy" id="1168545"/>
    <lineage>
        <taxon>Eukaryota</taxon>
        <taxon>Fungi</taxon>
        <taxon>Dikarya</taxon>
        <taxon>Ascomycota</taxon>
        <taxon>Pezizomycotina</taxon>
        <taxon>Dothideomycetes</taxon>
        <taxon>Pleosporomycetidae</taxon>
        <taxon>Pleosporales</taxon>
        <taxon>Massarineae</taxon>
        <taxon>Lentitheciaceae</taxon>
        <taxon>Lentithecium</taxon>
    </lineage>
</organism>
<dbReference type="Gene3D" id="3.20.20.140">
    <property type="entry name" value="Metal-dependent hydrolases"/>
    <property type="match status" value="1"/>
</dbReference>
<name>A0A6G1IN53_9PLEO</name>
<dbReference type="PANTHER" id="PTHR21240">
    <property type="entry name" value="2-AMINO-3-CARBOXYLMUCONATE-6-SEMIALDEHYDE DECARBOXYLASE"/>
    <property type="match status" value="1"/>
</dbReference>
<dbReference type="InterPro" id="IPR032465">
    <property type="entry name" value="ACMSD"/>
</dbReference>
<proteinExistence type="inferred from homology"/>
<dbReference type="GO" id="GO:0016831">
    <property type="term" value="F:carboxy-lyase activity"/>
    <property type="evidence" value="ECO:0007669"/>
    <property type="project" value="UniProtKB-KW"/>
</dbReference>
<evidence type="ECO:0000259" key="4">
    <source>
        <dbReference type="Pfam" id="PF04909"/>
    </source>
</evidence>
<dbReference type="GO" id="GO:0019748">
    <property type="term" value="P:secondary metabolic process"/>
    <property type="evidence" value="ECO:0007669"/>
    <property type="project" value="TreeGrafter"/>
</dbReference>
<evidence type="ECO:0000313" key="6">
    <source>
        <dbReference type="Proteomes" id="UP000799291"/>
    </source>
</evidence>
<evidence type="ECO:0000256" key="1">
    <source>
        <dbReference type="ARBA" id="ARBA00022793"/>
    </source>
</evidence>
<feature type="domain" description="Amidohydrolase-related" evidence="4">
    <location>
        <begin position="61"/>
        <end position="375"/>
    </location>
</feature>
<dbReference type="SUPFAM" id="SSF51556">
    <property type="entry name" value="Metallo-dependent hydrolases"/>
    <property type="match status" value="1"/>
</dbReference>
<protein>
    <recommendedName>
        <fullName evidence="4">Amidohydrolase-related domain-containing protein</fullName>
    </recommendedName>
</protein>
<evidence type="ECO:0000256" key="2">
    <source>
        <dbReference type="ARBA" id="ARBA00023239"/>
    </source>
</evidence>
<comment type="similarity">
    <text evidence="3">Belongs to the metallo-dependent hydrolases superfamily.</text>
</comment>
<keyword evidence="2 3" id="KW-0456">Lyase</keyword>
<dbReference type="EMBL" id="MU005603">
    <property type="protein sequence ID" value="KAF2679423.1"/>
    <property type="molecule type" value="Genomic_DNA"/>
</dbReference>
<dbReference type="InterPro" id="IPR032466">
    <property type="entry name" value="Metal_Hydrolase"/>
</dbReference>
<evidence type="ECO:0000256" key="3">
    <source>
        <dbReference type="RuleBase" id="RU366045"/>
    </source>
</evidence>
<dbReference type="PANTHER" id="PTHR21240:SF32">
    <property type="entry name" value="AMIDOHYDROLASE-RELATED DOMAIN-CONTAINING PROTEIN"/>
    <property type="match status" value="1"/>
</dbReference>